<gene>
    <name evidence="1" type="ORF">B0H17DRAFT_962441</name>
</gene>
<dbReference type="EMBL" id="JARKIE010000519">
    <property type="protein sequence ID" value="KAJ7631478.1"/>
    <property type="molecule type" value="Genomic_DNA"/>
</dbReference>
<organism evidence="1 2">
    <name type="scientific">Mycena rosella</name>
    <name type="common">Pink bonnet</name>
    <name type="synonym">Agaricus rosellus</name>
    <dbReference type="NCBI Taxonomy" id="1033263"/>
    <lineage>
        <taxon>Eukaryota</taxon>
        <taxon>Fungi</taxon>
        <taxon>Dikarya</taxon>
        <taxon>Basidiomycota</taxon>
        <taxon>Agaricomycotina</taxon>
        <taxon>Agaricomycetes</taxon>
        <taxon>Agaricomycetidae</taxon>
        <taxon>Agaricales</taxon>
        <taxon>Marasmiineae</taxon>
        <taxon>Mycenaceae</taxon>
        <taxon>Mycena</taxon>
    </lineage>
</organism>
<name>A0AAD7BV38_MYCRO</name>
<protein>
    <recommendedName>
        <fullName evidence="3">Reverse transcriptase domain-containing protein</fullName>
    </recommendedName>
</protein>
<evidence type="ECO:0000313" key="1">
    <source>
        <dbReference type="EMBL" id="KAJ7631478.1"/>
    </source>
</evidence>
<dbReference type="Proteomes" id="UP001221757">
    <property type="component" value="Unassembled WGS sequence"/>
</dbReference>
<evidence type="ECO:0008006" key="3">
    <source>
        <dbReference type="Google" id="ProtNLM"/>
    </source>
</evidence>
<proteinExistence type="predicted"/>
<sequence>MIEWLKILYDKIRYIVRLEGRFAPAFRSLLGILTGDPGSPHLWNLFMSDFILAHHPEDIELNGVPIPNIEHADDILTACSCAPGFQVHLDDSQCWSDNNGCVTSILKCLVQIFGPRQAMRYLFHLGGEPLSQVQKACYLGLWFETGTKNIWREHEYKVKARKATTAANVLLGLDRFVGSLPAWDMRTLYMARVDPYLIAGCEVCLDVNVESVKLLEKVQCKFLRRMLGVGSRSLRAVLFSETGIWPIKYRRVYLALKNLCHLIGLKDSNRPAYNALQESFTLGRAGKISWVTDLRIVLSRLHVPVTLDIAEELDVPAVESTMKAVKNSMESWIDNEIETSSRTKDLLTGRLEIDKETGKLVKKSLDFRHYLRVKTADHRRALTRMVLSSHGLAVERRRWKERGKNIVSRELRICRFCKNSVEDPAHAMFVCNHPKLMKLREIFLTKLYAEIPDIRGQFRSPMEFFRGVLAKREITPVLAKLAYNVLKIYEATPMLLVDALAEGL</sequence>
<dbReference type="AlphaFoldDB" id="A0AAD7BV38"/>
<accession>A0AAD7BV38</accession>
<comment type="caution">
    <text evidence="1">The sequence shown here is derived from an EMBL/GenBank/DDBJ whole genome shotgun (WGS) entry which is preliminary data.</text>
</comment>
<keyword evidence="2" id="KW-1185">Reference proteome</keyword>
<evidence type="ECO:0000313" key="2">
    <source>
        <dbReference type="Proteomes" id="UP001221757"/>
    </source>
</evidence>
<reference evidence="1" key="1">
    <citation type="submission" date="2023-03" db="EMBL/GenBank/DDBJ databases">
        <title>Massive genome expansion in bonnet fungi (Mycena s.s.) driven by repeated elements and novel gene families across ecological guilds.</title>
        <authorList>
            <consortium name="Lawrence Berkeley National Laboratory"/>
            <person name="Harder C.B."/>
            <person name="Miyauchi S."/>
            <person name="Viragh M."/>
            <person name="Kuo A."/>
            <person name="Thoen E."/>
            <person name="Andreopoulos B."/>
            <person name="Lu D."/>
            <person name="Skrede I."/>
            <person name="Drula E."/>
            <person name="Henrissat B."/>
            <person name="Morin E."/>
            <person name="Kohler A."/>
            <person name="Barry K."/>
            <person name="LaButti K."/>
            <person name="Morin E."/>
            <person name="Salamov A."/>
            <person name="Lipzen A."/>
            <person name="Mereny Z."/>
            <person name="Hegedus B."/>
            <person name="Baldrian P."/>
            <person name="Stursova M."/>
            <person name="Weitz H."/>
            <person name="Taylor A."/>
            <person name="Grigoriev I.V."/>
            <person name="Nagy L.G."/>
            <person name="Martin F."/>
            <person name="Kauserud H."/>
        </authorList>
    </citation>
    <scope>NUCLEOTIDE SEQUENCE</scope>
    <source>
        <strain evidence="1">CBHHK067</strain>
    </source>
</reference>